<dbReference type="InterPro" id="IPR006683">
    <property type="entry name" value="Thioestr_dom"/>
</dbReference>
<dbReference type="PANTHER" id="PTHR43240:SF5">
    <property type="entry name" value="1,4-DIHYDROXY-2-NAPHTHOYL-COA THIOESTERASE 1"/>
    <property type="match status" value="1"/>
</dbReference>
<evidence type="ECO:0000256" key="2">
    <source>
        <dbReference type="ARBA" id="ARBA00022801"/>
    </source>
</evidence>
<dbReference type="NCBIfam" id="TIGR00369">
    <property type="entry name" value="unchar_dom_1"/>
    <property type="match status" value="1"/>
</dbReference>
<evidence type="ECO:0000313" key="4">
    <source>
        <dbReference type="EMBL" id="KRL90799.1"/>
    </source>
</evidence>
<dbReference type="PANTHER" id="PTHR43240">
    <property type="entry name" value="1,4-DIHYDROXY-2-NAPHTHOYL-COA THIOESTERASE 1"/>
    <property type="match status" value="1"/>
</dbReference>
<accession>A0A0R1UBP6</accession>
<reference evidence="4 5" key="1">
    <citation type="journal article" date="2015" name="Genome Announc.">
        <title>Expanding the biotechnology potential of lactobacilli through comparative genomics of 213 strains and associated genera.</title>
        <authorList>
            <person name="Sun Z."/>
            <person name="Harris H.M."/>
            <person name="McCann A."/>
            <person name="Guo C."/>
            <person name="Argimon S."/>
            <person name="Zhang W."/>
            <person name="Yang X."/>
            <person name="Jeffery I.B."/>
            <person name="Cooney J.C."/>
            <person name="Kagawa T.F."/>
            <person name="Liu W."/>
            <person name="Song Y."/>
            <person name="Salvetti E."/>
            <person name="Wrobel A."/>
            <person name="Rasinkangas P."/>
            <person name="Parkhill J."/>
            <person name="Rea M.C."/>
            <person name="O'Sullivan O."/>
            <person name="Ritari J."/>
            <person name="Douillard F.P."/>
            <person name="Paul Ross R."/>
            <person name="Yang R."/>
            <person name="Briner A.E."/>
            <person name="Felis G.E."/>
            <person name="de Vos W.M."/>
            <person name="Barrangou R."/>
            <person name="Klaenhammer T.R."/>
            <person name="Caufield P.W."/>
            <person name="Cui Y."/>
            <person name="Zhang H."/>
            <person name="O'Toole P.W."/>
        </authorList>
    </citation>
    <scope>NUCLEOTIDE SEQUENCE [LARGE SCALE GENOMIC DNA]</scope>
    <source>
        <strain evidence="4 5">DSM 15946</strain>
    </source>
</reference>
<dbReference type="PATRIC" id="fig|1423760.3.peg.1298"/>
<gene>
    <name evidence="4" type="ORF">FC43_GL001229</name>
</gene>
<dbReference type="InterPro" id="IPR003736">
    <property type="entry name" value="PAAI_dom"/>
</dbReference>
<feature type="domain" description="Thioesterase" evidence="3">
    <location>
        <begin position="33"/>
        <end position="107"/>
    </location>
</feature>
<comment type="similarity">
    <text evidence="1">Belongs to the thioesterase PaaI family.</text>
</comment>
<dbReference type="Pfam" id="PF03061">
    <property type="entry name" value="4HBT"/>
    <property type="match status" value="1"/>
</dbReference>
<dbReference type="GO" id="GO:0061522">
    <property type="term" value="F:1,4-dihydroxy-2-naphthoyl-CoA thioesterase activity"/>
    <property type="evidence" value="ECO:0007669"/>
    <property type="project" value="TreeGrafter"/>
</dbReference>
<keyword evidence="2" id="KW-0378">Hydrolase</keyword>
<comment type="caution">
    <text evidence="4">The sequence shown here is derived from an EMBL/GenBank/DDBJ whole genome shotgun (WGS) entry which is preliminary data.</text>
</comment>
<proteinExistence type="inferred from homology"/>
<dbReference type="Gene3D" id="3.10.129.10">
    <property type="entry name" value="Hotdog Thioesterase"/>
    <property type="match status" value="1"/>
</dbReference>
<organism evidence="4 5">
    <name type="scientific">Limosilactobacillus ingluviei DSM 15946</name>
    <dbReference type="NCBI Taxonomy" id="1423760"/>
    <lineage>
        <taxon>Bacteria</taxon>
        <taxon>Bacillati</taxon>
        <taxon>Bacillota</taxon>
        <taxon>Bacilli</taxon>
        <taxon>Lactobacillales</taxon>
        <taxon>Lactobacillaceae</taxon>
        <taxon>Limosilactobacillus</taxon>
    </lineage>
</organism>
<evidence type="ECO:0000313" key="5">
    <source>
        <dbReference type="Proteomes" id="UP000050816"/>
    </source>
</evidence>
<dbReference type="RefSeq" id="WP_056954331.1">
    <property type="nucleotide sequence ID" value="NZ_AZFK01000026.1"/>
</dbReference>
<dbReference type="InterPro" id="IPR029069">
    <property type="entry name" value="HotDog_dom_sf"/>
</dbReference>
<dbReference type="SUPFAM" id="SSF54637">
    <property type="entry name" value="Thioesterase/thiol ester dehydrase-isomerase"/>
    <property type="match status" value="1"/>
</dbReference>
<dbReference type="CDD" id="cd03443">
    <property type="entry name" value="PaaI_thioesterase"/>
    <property type="match status" value="1"/>
</dbReference>
<dbReference type="AlphaFoldDB" id="A0A0R1UBP6"/>
<dbReference type="GO" id="GO:0005829">
    <property type="term" value="C:cytosol"/>
    <property type="evidence" value="ECO:0007669"/>
    <property type="project" value="TreeGrafter"/>
</dbReference>
<sequence>MNLLENLGIEIQSVSPSSTIVSLPVSAKLLQPFGIVHGGINAVLAETAASLGANAALPANQVAVGVDINTHHLAPSTAGCLIATAAPLHIGQRMQTWQVRITNQNRLVSTSTVTLIAQNKPHPEPTGEN</sequence>
<evidence type="ECO:0000256" key="1">
    <source>
        <dbReference type="ARBA" id="ARBA00008324"/>
    </source>
</evidence>
<evidence type="ECO:0000259" key="3">
    <source>
        <dbReference type="Pfam" id="PF03061"/>
    </source>
</evidence>
<dbReference type="EMBL" id="AZFK01000026">
    <property type="protein sequence ID" value="KRL90799.1"/>
    <property type="molecule type" value="Genomic_DNA"/>
</dbReference>
<name>A0A0R1UBP6_9LACO</name>
<protein>
    <recommendedName>
        <fullName evidence="3">Thioesterase domain-containing protein</fullName>
    </recommendedName>
</protein>
<dbReference type="Proteomes" id="UP000050816">
    <property type="component" value="Unassembled WGS sequence"/>
</dbReference>